<comment type="caution">
    <text evidence="1">The sequence shown here is derived from an EMBL/GenBank/DDBJ whole genome shotgun (WGS) entry which is preliminary data.</text>
</comment>
<accession>A0A438FQM7</accession>
<evidence type="ECO:0000313" key="2">
    <source>
        <dbReference type="Proteomes" id="UP000288805"/>
    </source>
</evidence>
<gene>
    <name evidence="1" type="ORF">CK203_064473</name>
</gene>
<evidence type="ECO:0000313" key="1">
    <source>
        <dbReference type="EMBL" id="RVW62241.1"/>
    </source>
</evidence>
<dbReference type="EMBL" id="QGNW01000780">
    <property type="protein sequence ID" value="RVW62241.1"/>
    <property type="molecule type" value="Genomic_DNA"/>
</dbReference>
<name>A0A438FQM7_VITVI</name>
<dbReference type="AlphaFoldDB" id="A0A438FQM7"/>
<organism evidence="1 2">
    <name type="scientific">Vitis vinifera</name>
    <name type="common">Grape</name>
    <dbReference type="NCBI Taxonomy" id="29760"/>
    <lineage>
        <taxon>Eukaryota</taxon>
        <taxon>Viridiplantae</taxon>
        <taxon>Streptophyta</taxon>
        <taxon>Embryophyta</taxon>
        <taxon>Tracheophyta</taxon>
        <taxon>Spermatophyta</taxon>
        <taxon>Magnoliopsida</taxon>
        <taxon>eudicotyledons</taxon>
        <taxon>Gunneridae</taxon>
        <taxon>Pentapetalae</taxon>
        <taxon>rosids</taxon>
        <taxon>Vitales</taxon>
        <taxon>Vitaceae</taxon>
        <taxon>Viteae</taxon>
        <taxon>Vitis</taxon>
    </lineage>
</organism>
<proteinExistence type="predicted"/>
<protein>
    <submittedName>
        <fullName evidence="1">Uncharacterized protein</fullName>
    </submittedName>
</protein>
<dbReference type="Proteomes" id="UP000288805">
    <property type="component" value="Unassembled WGS sequence"/>
</dbReference>
<sequence length="400" mass="45360">MGLGKSLNQSLQGGLEKIGYTSSNGPPGNCYKVSNKYLIGHVLEEQNEGSTLGQYIQRGLELVLEINHGDNDLFLTGFSFDEIQTVEVEQFCKDYVPFCWFRHCQHGSREFIATVDHDTSFGLDFAPTEADYRYMVLLHKERLRAHLFHMSFDYPIRPYRMNLADYFLSDGAPSTSTFVLVTYPSLDCMSLLTLHFPEEIDEYETSIEILDMIDGVICMTSIVMRCSCSVVVEFEHVDPSLSFDVLSGFVSHSDDASLKDDFLFLTMTCQLIVQQVIQYCPLWTGFWKYYANHLALLSISNGRVIDDDFPDEDITTMTSLSGFSDRHLTINNIVKPLEDKRCETQALPCILGATAGRFDDLRYTHLPTAQNQFVDVLSTLASMIDIPTDIIVRPLLIESR</sequence>
<reference evidence="1 2" key="1">
    <citation type="journal article" date="2018" name="PLoS Genet.">
        <title>Population sequencing reveals clonal diversity and ancestral inbreeding in the grapevine cultivar Chardonnay.</title>
        <authorList>
            <person name="Roach M.J."/>
            <person name="Johnson D.L."/>
            <person name="Bohlmann J."/>
            <person name="van Vuuren H.J."/>
            <person name="Jones S.J."/>
            <person name="Pretorius I.S."/>
            <person name="Schmidt S.A."/>
            <person name="Borneman A.R."/>
        </authorList>
    </citation>
    <scope>NUCLEOTIDE SEQUENCE [LARGE SCALE GENOMIC DNA]</scope>
    <source>
        <strain evidence="2">cv. Chardonnay</strain>
        <tissue evidence="1">Leaf</tissue>
    </source>
</reference>